<reference evidence="1 2" key="1">
    <citation type="journal article" date="2018" name="Mol. Biol. Evol.">
        <title>Broad Genomic Sampling Reveals a Smut Pathogenic Ancestry of the Fungal Clade Ustilaginomycotina.</title>
        <authorList>
            <person name="Kijpornyongpan T."/>
            <person name="Mondo S.J."/>
            <person name="Barry K."/>
            <person name="Sandor L."/>
            <person name="Lee J."/>
            <person name="Lipzen A."/>
            <person name="Pangilinan J."/>
            <person name="LaButti K."/>
            <person name="Hainaut M."/>
            <person name="Henrissat B."/>
            <person name="Grigoriev I.V."/>
            <person name="Spatafora J.W."/>
            <person name="Aime M.C."/>
        </authorList>
    </citation>
    <scope>NUCLEOTIDE SEQUENCE [LARGE SCALE GENOMIC DNA]</scope>
    <source>
        <strain evidence="1 2">SA 807</strain>
    </source>
</reference>
<dbReference type="Proteomes" id="UP000245626">
    <property type="component" value="Unassembled WGS sequence"/>
</dbReference>
<protein>
    <submittedName>
        <fullName evidence="1">Pali-domain-containing protein</fullName>
    </submittedName>
</protein>
<accession>A0ACD0P2F9</accession>
<keyword evidence="2" id="KW-1185">Reference proteome</keyword>
<proteinExistence type="predicted"/>
<gene>
    <name evidence="1" type="ORF">IE53DRAFT_360987</name>
</gene>
<organism evidence="1 2">
    <name type="scientific">Violaceomyces palustris</name>
    <dbReference type="NCBI Taxonomy" id="1673888"/>
    <lineage>
        <taxon>Eukaryota</taxon>
        <taxon>Fungi</taxon>
        <taxon>Dikarya</taxon>
        <taxon>Basidiomycota</taxon>
        <taxon>Ustilaginomycotina</taxon>
        <taxon>Ustilaginomycetes</taxon>
        <taxon>Violaceomycetales</taxon>
        <taxon>Violaceomycetaceae</taxon>
        <taxon>Violaceomyces</taxon>
    </lineage>
</organism>
<evidence type="ECO:0000313" key="2">
    <source>
        <dbReference type="Proteomes" id="UP000245626"/>
    </source>
</evidence>
<dbReference type="EMBL" id="KZ819791">
    <property type="protein sequence ID" value="PWN52192.1"/>
    <property type="molecule type" value="Genomic_DNA"/>
</dbReference>
<evidence type="ECO:0000313" key="1">
    <source>
        <dbReference type="EMBL" id="PWN52192.1"/>
    </source>
</evidence>
<name>A0ACD0P2F9_9BASI</name>
<sequence length="655" mass="68461">MIRPATPGTLLVLIAAVLLGIVTISTPIIKSVYFLKATVGGSGSQNGQVATFGALGYCIGDTCSNPTLGYEFNPNELLGITLISAKYTQVVIKGLTYTLILHPVALAISLVAFVFGLISHCREMSRNCMGTCFAGIGGFFAALAFGLDLALFIIAKKRIDSVSGASATLGMAIWMTLAAWILLFLSGCAFSCGICSRRKRDRVKDDYGGYGNRRNGSAMGQKDNYAEQMRMDALDAEVDRKRRQAAWDKSNPGRPNDLPKFAEYETEHEIPLTADYENGAYHAPGGGAIYSNKPQPSTPSVASGFVAGVGPGYGRRQPTNEYASSPSMTPNIAGYGAHAGAQRAASNSSPAPSMPQPSPAQGVALYTPGIGPQPYRDGLDGPVSPLATGQTLQPMPTEEYHAANVSQADPYSGVAAATSDAHTRRQATAEYGHPTDYSGTTFGGVGDVKRGPSGYYPSSIRSPSEGGSRMKGPRDPGAISNSFSAGGGANAPLSPEIPYASPTNQQNLGRRQPTVDANDGFGLAALAAGAASGAHGSSMGHGSEVGYENYASSAYGHGGGASQHQGGMLGTHYEDASNERSNGGSGFDPHQQQHQQQYSGYDPNYNHHQQGARGTIGDDSVSSAAPPGYESAWGGSEHGNRGSAQYYNNYPREKS</sequence>